<comment type="caution">
    <text evidence="1">The sequence shown here is derived from an EMBL/GenBank/DDBJ whole genome shotgun (WGS) entry which is preliminary data.</text>
</comment>
<dbReference type="AlphaFoldDB" id="A0A547PS17"/>
<evidence type="ECO:0000313" key="1">
    <source>
        <dbReference type="EMBL" id="TRD16947.1"/>
    </source>
</evidence>
<dbReference type="EMBL" id="VFSV01000026">
    <property type="protein sequence ID" value="TRD16947.1"/>
    <property type="molecule type" value="Genomic_DNA"/>
</dbReference>
<gene>
    <name evidence="1" type="ORF">FEV53_13495</name>
</gene>
<accession>A0A547PS17</accession>
<dbReference type="RefSeq" id="WP_142835349.1">
    <property type="nucleotide sequence ID" value="NZ_VFSV01000026.1"/>
</dbReference>
<proteinExistence type="predicted"/>
<dbReference type="OrthoDB" id="7778116at2"/>
<dbReference type="Proteomes" id="UP000318590">
    <property type="component" value="Unassembled WGS sequence"/>
</dbReference>
<reference evidence="1 2" key="1">
    <citation type="submission" date="2019-06" db="EMBL/GenBank/DDBJ databases">
        <title>Paenimaribius caenipelagi gen. nov., sp. nov., isolated from a tidal flat.</title>
        <authorList>
            <person name="Yoon J.-H."/>
        </authorList>
    </citation>
    <scope>NUCLEOTIDE SEQUENCE [LARGE SCALE GENOMIC DNA]</scope>
    <source>
        <strain evidence="1 2">JBTF-M29</strain>
    </source>
</reference>
<organism evidence="1 2">
    <name type="scientific">Palleronia caenipelagi</name>
    <dbReference type="NCBI Taxonomy" id="2489174"/>
    <lineage>
        <taxon>Bacteria</taxon>
        <taxon>Pseudomonadati</taxon>
        <taxon>Pseudomonadota</taxon>
        <taxon>Alphaproteobacteria</taxon>
        <taxon>Rhodobacterales</taxon>
        <taxon>Roseobacteraceae</taxon>
        <taxon>Palleronia</taxon>
    </lineage>
</organism>
<sequence length="194" mass="21398">MDSTRQAEGEKRVKELLIDPLLRRGLARPTSLTKVQFEAMTADLCARLAYMSGPSLMALEEQVATSPGGKDKDRFPIANRILEWAAQIQPPGDDASPLIRAVFANALGQDAVAEGWAPELLAELRHNRRWPGAFVVKTVKDKAAPNIRQMQILSEKRARGAALSFEEEHWHGRRKAALGKCRQIAKMSSEGVAC</sequence>
<protein>
    <submittedName>
        <fullName evidence="1">Uncharacterized protein</fullName>
    </submittedName>
</protein>
<name>A0A547PS17_9RHOB</name>
<evidence type="ECO:0000313" key="2">
    <source>
        <dbReference type="Proteomes" id="UP000318590"/>
    </source>
</evidence>
<keyword evidence="2" id="KW-1185">Reference proteome</keyword>